<gene>
    <name evidence="1" type="ORF">RirG_143550</name>
</gene>
<dbReference type="HOGENOM" id="CLU_196224_0_0_1"/>
<dbReference type="AlphaFoldDB" id="A0A015MC11"/>
<keyword evidence="2" id="KW-1185">Reference proteome</keyword>
<name>A0A015MC11_RHIIW</name>
<protein>
    <submittedName>
        <fullName evidence="1">Uncharacterized protein</fullName>
    </submittedName>
</protein>
<evidence type="ECO:0000313" key="2">
    <source>
        <dbReference type="Proteomes" id="UP000022910"/>
    </source>
</evidence>
<proteinExistence type="predicted"/>
<dbReference type="EMBL" id="JEMT01023348">
    <property type="protein sequence ID" value="EXX64353.1"/>
    <property type="molecule type" value="Genomic_DNA"/>
</dbReference>
<reference evidence="1 2" key="1">
    <citation type="submission" date="2014-02" db="EMBL/GenBank/DDBJ databases">
        <title>Single nucleus genome sequencing reveals high similarity among nuclei of an endomycorrhizal fungus.</title>
        <authorList>
            <person name="Lin K."/>
            <person name="Geurts R."/>
            <person name="Zhang Z."/>
            <person name="Limpens E."/>
            <person name="Saunders D.G."/>
            <person name="Mu D."/>
            <person name="Pang E."/>
            <person name="Cao H."/>
            <person name="Cha H."/>
            <person name="Lin T."/>
            <person name="Zhou Q."/>
            <person name="Shang Y."/>
            <person name="Li Y."/>
            <person name="Ivanov S."/>
            <person name="Sharma T."/>
            <person name="Velzen R.V."/>
            <person name="Ruijter N.D."/>
            <person name="Aanen D.K."/>
            <person name="Win J."/>
            <person name="Kamoun S."/>
            <person name="Bisseling T."/>
            <person name="Huang S."/>
        </authorList>
    </citation>
    <scope>NUCLEOTIDE SEQUENCE [LARGE SCALE GENOMIC DNA]</scope>
    <source>
        <strain evidence="2">DAOM197198w</strain>
    </source>
</reference>
<dbReference type="Proteomes" id="UP000022910">
    <property type="component" value="Unassembled WGS sequence"/>
</dbReference>
<accession>A0A015MC11</accession>
<organism evidence="1 2">
    <name type="scientific">Rhizophagus irregularis (strain DAOM 197198w)</name>
    <name type="common">Glomus intraradices</name>
    <dbReference type="NCBI Taxonomy" id="1432141"/>
    <lineage>
        <taxon>Eukaryota</taxon>
        <taxon>Fungi</taxon>
        <taxon>Fungi incertae sedis</taxon>
        <taxon>Mucoromycota</taxon>
        <taxon>Glomeromycotina</taxon>
        <taxon>Glomeromycetes</taxon>
        <taxon>Glomerales</taxon>
        <taxon>Glomeraceae</taxon>
        <taxon>Rhizophagus</taxon>
    </lineage>
</organism>
<comment type="caution">
    <text evidence="1">The sequence shown here is derived from an EMBL/GenBank/DDBJ whole genome shotgun (WGS) entry which is preliminary data.</text>
</comment>
<sequence length="56" mass="6720">MKLLFHIGLRHLLMICFLNLLHAKVVPLLFRDPLPLRLYLNDVPLKDAFLMFRYQV</sequence>
<evidence type="ECO:0000313" key="1">
    <source>
        <dbReference type="EMBL" id="EXX64353.1"/>
    </source>
</evidence>